<dbReference type="GO" id="GO:0004175">
    <property type="term" value="F:endopeptidase activity"/>
    <property type="evidence" value="ECO:0007669"/>
    <property type="project" value="UniProtKB-ARBA"/>
</dbReference>
<evidence type="ECO:0000256" key="1">
    <source>
        <dbReference type="SAM" id="Phobius"/>
    </source>
</evidence>
<dbReference type="EMBL" id="PXYW01000005">
    <property type="protein sequence ID" value="PSR34869.1"/>
    <property type="molecule type" value="Genomic_DNA"/>
</dbReference>
<dbReference type="Pfam" id="PF02517">
    <property type="entry name" value="Rce1-like"/>
    <property type="match status" value="1"/>
</dbReference>
<reference evidence="3 4" key="1">
    <citation type="journal article" date="2014" name="BMC Genomics">
        <title>Comparison of environmental and isolate Sulfobacillus genomes reveals diverse carbon, sulfur, nitrogen, and hydrogen metabolisms.</title>
        <authorList>
            <person name="Justice N.B."/>
            <person name="Norman A."/>
            <person name="Brown C.T."/>
            <person name="Singh A."/>
            <person name="Thomas B.C."/>
            <person name="Banfield J.F."/>
        </authorList>
    </citation>
    <scope>NUCLEOTIDE SEQUENCE [LARGE SCALE GENOMIC DNA]</scope>
    <source>
        <strain evidence="3">AMDSBA4</strain>
    </source>
</reference>
<dbReference type="AlphaFoldDB" id="A0A2T2XK55"/>
<dbReference type="Proteomes" id="UP000242972">
    <property type="component" value="Unassembled WGS sequence"/>
</dbReference>
<feature type="transmembrane region" description="Helical" evidence="1">
    <location>
        <begin position="6"/>
        <end position="27"/>
    </location>
</feature>
<name>A0A2T2XK55_9FIRM</name>
<accession>A0A2T2XK55</accession>
<gene>
    <name evidence="3" type="ORF">C7B46_02855</name>
</gene>
<evidence type="ECO:0000313" key="3">
    <source>
        <dbReference type="EMBL" id="PSR34869.1"/>
    </source>
</evidence>
<dbReference type="GO" id="GO:0080120">
    <property type="term" value="P:CAAX-box protein maturation"/>
    <property type="evidence" value="ECO:0007669"/>
    <property type="project" value="UniProtKB-ARBA"/>
</dbReference>
<organism evidence="3 4">
    <name type="scientific">Sulfobacillus benefaciens</name>
    <dbReference type="NCBI Taxonomy" id="453960"/>
    <lineage>
        <taxon>Bacteria</taxon>
        <taxon>Bacillati</taxon>
        <taxon>Bacillota</taxon>
        <taxon>Clostridia</taxon>
        <taxon>Eubacteriales</taxon>
        <taxon>Clostridiales Family XVII. Incertae Sedis</taxon>
        <taxon>Sulfobacillus</taxon>
    </lineage>
</organism>
<comment type="caution">
    <text evidence="3">The sequence shown here is derived from an EMBL/GenBank/DDBJ whole genome shotgun (WGS) entry which is preliminary data.</text>
</comment>
<keyword evidence="1" id="KW-0812">Transmembrane</keyword>
<feature type="transmembrane region" description="Helical" evidence="1">
    <location>
        <begin position="39"/>
        <end position="61"/>
    </location>
</feature>
<dbReference type="InterPro" id="IPR003675">
    <property type="entry name" value="Rce1/LyrA-like_dom"/>
</dbReference>
<protein>
    <recommendedName>
        <fullName evidence="2">CAAX prenyl protease 2/Lysostaphin resistance protein A-like domain-containing protein</fullName>
    </recommendedName>
</protein>
<sequence>MRIPTTRWGLFDAYVVVGWVFLFRLRFPLGAWSWPALRAWFHPWLVVGGGYLLLTLLSPGPPLHQDILAWLVFQGIVVGPTEEILFRGLIQTTLNRVIGRTLGRLRWGTIVAAFAFGLAHLANLLYQPLTDTLGQIAFATVVGGFSATTMIGHRISGAPPYFIVSLI</sequence>
<evidence type="ECO:0000313" key="4">
    <source>
        <dbReference type="Proteomes" id="UP000242972"/>
    </source>
</evidence>
<feature type="domain" description="CAAX prenyl protease 2/Lysostaphin resistance protein A-like" evidence="2">
    <location>
        <begin position="67"/>
        <end position="145"/>
    </location>
</feature>
<keyword evidence="1" id="KW-0472">Membrane</keyword>
<feature type="transmembrane region" description="Helical" evidence="1">
    <location>
        <begin position="107"/>
        <end position="126"/>
    </location>
</feature>
<feature type="transmembrane region" description="Helical" evidence="1">
    <location>
        <begin position="67"/>
        <end position="86"/>
    </location>
</feature>
<feature type="transmembrane region" description="Helical" evidence="1">
    <location>
        <begin position="132"/>
        <end position="152"/>
    </location>
</feature>
<evidence type="ECO:0000259" key="2">
    <source>
        <dbReference type="Pfam" id="PF02517"/>
    </source>
</evidence>
<proteinExistence type="predicted"/>
<keyword evidence="1" id="KW-1133">Transmembrane helix</keyword>